<gene>
    <name evidence="3" type="ORF">SMD31_02425</name>
</gene>
<dbReference type="InterPro" id="IPR020904">
    <property type="entry name" value="Sc_DH/Rdtase_CS"/>
</dbReference>
<name>A0ABU5DVM1_9PROT</name>
<dbReference type="InterPro" id="IPR036291">
    <property type="entry name" value="NAD(P)-bd_dom_sf"/>
</dbReference>
<reference evidence="3 4" key="1">
    <citation type="journal article" date="2013" name="Antonie Van Leeuwenhoek">
        <title>Dongia rigui sp. nov., isolated from freshwater of a large wetland in Korea.</title>
        <authorList>
            <person name="Baik K.S."/>
            <person name="Hwang Y.M."/>
            <person name="Choi J.S."/>
            <person name="Kwon J."/>
            <person name="Seong C.N."/>
        </authorList>
    </citation>
    <scope>NUCLEOTIDE SEQUENCE [LARGE SCALE GENOMIC DNA]</scope>
    <source>
        <strain evidence="3 4">04SU4-P</strain>
    </source>
</reference>
<dbReference type="PANTHER" id="PTHR44196:SF1">
    <property type="entry name" value="DEHYDROGENASE_REDUCTASE SDR FAMILY MEMBER 7B"/>
    <property type="match status" value="1"/>
</dbReference>
<dbReference type="PRINTS" id="PR00081">
    <property type="entry name" value="GDHRDH"/>
</dbReference>
<dbReference type="InterPro" id="IPR002347">
    <property type="entry name" value="SDR_fam"/>
</dbReference>
<dbReference type="PANTHER" id="PTHR44196">
    <property type="entry name" value="DEHYDROGENASE/REDUCTASE SDR FAMILY MEMBER 7B"/>
    <property type="match status" value="1"/>
</dbReference>
<comment type="caution">
    <text evidence="3">The sequence shown here is derived from an EMBL/GenBank/DDBJ whole genome shotgun (WGS) entry which is preliminary data.</text>
</comment>
<evidence type="ECO:0000256" key="1">
    <source>
        <dbReference type="ARBA" id="ARBA00006484"/>
    </source>
</evidence>
<dbReference type="SUPFAM" id="SSF51735">
    <property type="entry name" value="NAD(P)-binding Rossmann-fold domains"/>
    <property type="match status" value="1"/>
</dbReference>
<evidence type="ECO:0000313" key="3">
    <source>
        <dbReference type="EMBL" id="MDY0870753.1"/>
    </source>
</evidence>
<keyword evidence="2" id="KW-0560">Oxidoreductase</keyword>
<dbReference type="RefSeq" id="WP_320499087.1">
    <property type="nucleotide sequence ID" value="NZ_JAXCLX010000001.1"/>
</dbReference>
<accession>A0ABU5DVM1</accession>
<comment type="similarity">
    <text evidence="1">Belongs to the short-chain dehydrogenases/reductases (SDR) family.</text>
</comment>
<proteinExistence type="inferred from homology"/>
<keyword evidence="4" id="KW-1185">Reference proteome</keyword>
<sequence length="254" mass="26924">MNSEFKSILITGASSGLGAALAHRYARPGVHLHLGARRADLLSTVAEGCRAKGAAVAVESIDVTARDRMAEWTHRAHRTQPLDLVIANAGISGGTHDGVESDDQVRAIFSVNLDGVLNTILPVIPLLTAQRRGQIGIMGSLAGHRGFPGAPAYCGSKAAVKVWGEGLRGDLKPHHVGVSVILPGFVETPMTDVNNFKMPFLMSVEKAAGIIEEGLARNKARIAFPWPTAFVAWLLGTLPPAWTDPLLRAAPRKG</sequence>
<evidence type="ECO:0000256" key="2">
    <source>
        <dbReference type="ARBA" id="ARBA00023002"/>
    </source>
</evidence>
<evidence type="ECO:0000313" key="4">
    <source>
        <dbReference type="Proteomes" id="UP001271769"/>
    </source>
</evidence>
<dbReference type="Pfam" id="PF00106">
    <property type="entry name" value="adh_short"/>
    <property type="match status" value="1"/>
</dbReference>
<dbReference type="Proteomes" id="UP001271769">
    <property type="component" value="Unassembled WGS sequence"/>
</dbReference>
<dbReference type="PROSITE" id="PS00061">
    <property type="entry name" value="ADH_SHORT"/>
    <property type="match status" value="1"/>
</dbReference>
<dbReference type="EMBL" id="JAXCLX010000001">
    <property type="protein sequence ID" value="MDY0870753.1"/>
    <property type="molecule type" value="Genomic_DNA"/>
</dbReference>
<dbReference type="Gene3D" id="3.40.50.720">
    <property type="entry name" value="NAD(P)-binding Rossmann-like Domain"/>
    <property type="match status" value="1"/>
</dbReference>
<protein>
    <submittedName>
        <fullName evidence="3">SDR family NAD(P)-dependent oxidoreductase</fullName>
    </submittedName>
</protein>
<organism evidence="3 4">
    <name type="scientific">Dongia rigui</name>
    <dbReference type="NCBI Taxonomy" id="940149"/>
    <lineage>
        <taxon>Bacteria</taxon>
        <taxon>Pseudomonadati</taxon>
        <taxon>Pseudomonadota</taxon>
        <taxon>Alphaproteobacteria</taxon>
        <taxon>Rhodospirillales</taxon>
        <taxon>Dongiaceae</taxon>
        <taxon>Dongia</taxon>
    </lineage>
</organism>